<dbReference type="PROSITE" id="PS50883">
    <property type="entry name" value="EAL"/>
    <property type="match status" value="1"/>
</dbReference>
<keyword evidence="1" id="KW-0802">TPR repeat</keyword>
<dbReference type="RefSeq" id="WP_309854790.1">
    <property type="nucleotide sequence ID" value="NZ_JAVDQJ010000005.1"/>
</dbReference>
<dbReference type="CDD" id="cd01948">
    <property type="entry name" value="EAL"/>
    <property type="match status" value="1"/>
</dbReference>
<feature type="domain" description="EAL" evidence="2">
    <location>
        <begin position="626"/>
        <end position="864"/>
    </location>
</feature>
<dbReference type="Gene3D" id="3.30.70.270">
    <property type="match status" value="1"/>
</dbReference>
<organism evidence="4 5">
    <name type="scientific">Deinococcus soli</name>
    <name type="common">ex Cha et al. 2016</name>
    <dbReference type="NCBI Taxonomy" id="1309411"/>
    <lineage>
        <taxon>Bacteria</taxon>
        <taxon>Thermotogati</taxon>
        <taxon>Deinococcota</taxon>
        <taxon>Deinococci</taxon>
        <taxon>Deinococcales</taxon>
        <taxon>Deinococcaceae</taxon>
        <taxon>Deinococcus</taxon>
    </lineage>
</organism>
<dbReference type="Pfam" id="PF00990">
    <property type="entry name" value="GGDEF"/>
    <property type="match status" value="1"/>
</dbReference>
<dbReference type="CDD" id="cd01949">
    <property type="entry name" value="GGDEF"/>
    <property type="match status" value="1"/>
</dbReference>
<feature type="domain" description="GGDEF" evidence="3">
    <location>
        <begin position="486"/>
        <end position="617"/>
    </location>
</feature>
<feature type="repeat" description="TPR" evidence="1">
    <location>
        <begin position="166"/>
        <end position="199"/>
    </location>
</feature>
<proteinExistence type="predicted"/>
<dbReference type="SMART" id="SM00028">
    <property type="entry name" value="TPR"/>
    <property type="match status" value="7"/>
</dbReference>
<dbReference type="SUPFAM" id="SSF55073">
    <property type="entry name" value="Nucleotide cyclase"/>
    <property type="match status" value="1"/>
</dbReference>
<evidence type="ECO:0000259" key="2">
    <source>
        <dbReference type="PROSITE" id="PS50883"/>
    </source>
</evidence>
<dbReference type="Proteomes" id="UP001185331">
    <property type="component" value="Unassembled WGS sequence"/>
</dbReference>
<dbReference type="InterPro" id="IPR043128">
    <property type="entry name" value="Rev_trsase/Diguanyl_cyclase"/>
</dbReference>
<dbReference type="PANTHER" id="PTHR44757">
    <property type="entry name" value="DIGUANYLATE CYCLASE DGCP"/>
    <property type="match status" value="1"/>
</dbReference>
<dbReference type="Gene3D" id="1.25.40.10">
    <property type="entry name" value="Tetratricopeptide repeat domain"/>
    <property type="match status" value="2"/>
</dbReference>
<dbReference type="InterPro" id="IPR029787">
    <property type="entry name" value="Nucleotide_cyclase"/>
</dbReference>
<evidence type="ECO:0000313" key="4">
    <source>
        <dbReference type="EMBL" id="MDR6218367.1"/>
    </source>
</evidence>
<dbReference type="PROSITE" id="PS50887">
    <property type="entry name" value="GGDEF"/>
    <property type="match status" value="1"/>
</dbReference>
<dbReference type="Pfam" id="PF13424">
    <property type="entry name" value="TPR_12"/>
    <property type="match status" value="3"/>
</dbReference>
<dbReference type="NCBIfam" id="TIGR00254">
    <property type="entry name" value="GGDEF"/>
    <property type="match status" value="1"/>
</dbReference>
<dbReference type="Gene3D" id="3.20.20.450">
    <property type="entry name" value="EAL domain"/>
    <property type="match status" value="1"/>
</dbReference>
<dbReference type="AlphaFoldDB" id="A0AAE3XBD8"/>
<comment type="caution">
    <text evidence="4">The sequence shown here is derived from an EMBL/GenBank/DDBJ whole genome shotgun (WGS) entry which is preliminary data.</text>
</comment>
<dbReference type="PROSITE" id="PS50005">
    <property type="entry name" value="TPR"/>
    <property type="match status" value="1"/>
</dbReference>
<dbReference type="InterPro" id="IPR011990">
    <property type="entry name" value="TPR-like_helical_dom_sf"/>
</dbReference>
<dbReference type="InterPro" id="IPR000160">
    <property type="entry name" value="GGDEF_dom"/>
</dbReference>
<dbReference type="SUPFAM" id="SSF48452">
    <property type="entry name" value="TPR-like"/>
    <property type="match status" value="2"/>
</dbReference>
<evidence type="ECO:0000313" key="5">
    <source>
        <dbReference type="Proteomes" id="UP001185331"/>
    </source>
</evidence>
<evidence type="ECO:0000259" key="3">
    <source>
        <dbReference type="PROSITE" id="PS50887"/>
    </source>
</evidence>
<dbReference type="InterPro" id="IPR035919">
    <property type="entry name" value="EAL_sf"/>
</dbReference>
<dbReference type="InterPro" id="IPR052155">
    <property type="entry name" value="Biofilm_reg_signaling"/>
</dbReference>
<dbReference type="FunFam" id="3.20.20.450:FF:000001">
    <property type="entry name" value="Cyclic di-GMP phosphodiesterase yahA"/>
    <property type="match status" value="1"/>
</dbReference>
<dbReference type="SMART" id="SM00267">
    <property type="entry name" value="GGDEF"/>
    <property type="match status" value="1"/>
</dbReference>
<dbReference type="EMBL" id="JAVDQK010000004">
    <property type="protein sequence ID" value="MDR6218367.1"/>
    <property type="molecule type" value="Genomic_DNA"/>
</dbReference>
<dbReference type="PANTHER" id="PTHR44757:SF2">
    <property type="entry name" value="BIOFILM ARCHITECTURE MAINTENANCE PROTEIN MBAA"/>
    <property type="match status" value="1"/>
</dbReference>
<dbReference type="SUPFAM" id="SSF141868">
    <property type="entry name" value="EAL domain-like"/>
    <property type="match status" value="1"/>
</dbReference>
<dbReference type="Pfam" id="PF00563">
    <property type="entry name" value="EAL"/>
    <property type="match status" value="1"/>
</dbReference>
<evidence type="ECO:0000256" key="1">
    <source>
        <dbReference type="PROSITE-ProRule" id="PRU00339"/>
    </source>
</evidence>
<dbReference type="InterPro" id="IPR001633">
    <property type="entry name" value="EAL_dom"/>
</dbReference>
<gene>
    <name evidence="4" type="ORF">J2Y00_001930</name>
</gene>
<accession>A0AAE3XBD8</accession>
<sequence>MHLPSPHFQFGPLPPLEDARVLLGSQPQAARDIARRFALPGTPGFAQALALAGEAAYRLGDHAAALTDLTRAMTAFQDGSDPLRQGQTLLSIGRVLRDRGDHSGAASALEQALALATRHHLRRLEGDVRNALAPVYHQTGSTGRALKELHLSLDIRRDLADPAAQASTMNNLGALYTDLGDYARALDYHLSALRLLDPSGPDRTAARCRANVGRLYMLLGQPQAGEPHYREALKAFQALGDLHGEAMMTANLSETLTRLGDAPAALHFAQRALAAAEQFGFVQIRTLALTALGEVHVVLGDAPAAQVAFEQALGAARTEHDTDAQIQALLDLAGVHGSLGRPDLAAAEYDEALTVALCSGRKPAQLRVLERRAAFDAQQGQHAAAYAHLTTARELDGQIRSEQNERQLRNVELQYELDLARQKAEVDRALKDAALIAQADAEAQVQDRTRELERLALYDALTGLPNRVLFRDRLTVTLAQAASISGQVAVGVLDLDRFKNINDTLGHTAGDELLASVAARLCEVLPASTTVARMGGDEFLLIVPGAGHADLEQTAWLVTSAFTAPFVLHGQTVVVRPSLGFAVSPDHACEPDGLLRRADLAMYEAKRDRLEFAVFRDALEPAPSSTLTLEAALHGALARQELELHYQPLFRTSDRVMIAKEALLRWRHPELGLISPAQFIPLAEESGLIVAIGTWVLQQACRQAATWPGVRVAVNISARQFSRPDFLAVVERALACSGLEPARLEIELTESMLMRSPDAAAELLRSLKALGIRIAIDDFGTGYSSLAYLKRFPLDTLKVDQSFVRDIAQASQDTAIVTTIIHMAHALGLEVTGEGVETEEQWAFLRDHACDSVQGYLLGRPAPE</sequence>
<dbReference type="InterPro" id="IPR019734">
    <property type="entry name" value="TPR_rpt"/>
</dbReference>
<reference evidence="4" key="1">
    <citation type="submission" date="2023-07" db="EMBL/GenBank/DDBJ databases">
        <title>Sorghum-associated microbial communities from plants grown in Nebraska, USA.</title>
        <authorList>
            <person name="Schachtman D."/>
        </authorList>
    </citation>
    <scope>NUCLEOTIDE SEQUENCE</scope>
    <source>
        <strain evidence="4">BE330</strain>
    </source>
</reference>
<protein>
    <submittedName>
        <fullName evidence="4">Diguanylate cyclase (GGDEF)-like protein</fullName>
    </submittedName>
</protein>
<name>A0AAE3XBD8_9DEIO</name>
<dbReference type="SMART" id="SM00052">
    <property type="entry name" value="EAL"/>
    <property type="match status" value="1"/>
</dbReference>